<proteinExistence type="predicted"/>
<dbReference type="Proteomes" id="UP000177235">
    <property type="component" value="Unassembled WGS sequence"/>
</dbReference>
<protein>
    <submittedName>
        <fullName evidence="2">Uncharacterized protein</fullName>
    </submittedName>
</protein>
<gene>
    <name evidence="2" type="ORF">A3J05_00980</name>
</gene>
<dbReference type="EMBL" id="MFFF01000028">
    <property type="protein sequence ID" value="OGE98626.1"/>
    <property type="molecule type" value="Genomic_DNA"/>
</dbReference>
<name>A0A1F5Q933_9BACT</name>
<dbReference type="AlphaFoldDB" id="A0A1F5Q933"/>
<sequence>MFALTRRRFIGSMITAVAAPALLSNILRAQDGPFVIHKADFELRIKSSWLTERILSSLSIEVIPRFPSVGYNTNLLERLRAAQVLEANDASRGFFPVYTSPVVGDPNREGPNDQPFIRIVTVELDGRKHRVIGDNGRRPSGSLHLAVNGRTIGGQHTNAATELVKPHDTVSVIVPVGMHAYYEV</sequence>
<accession>A0A1F5Q933</accession>
<evidence type="ECO:0000313" key="3">
    <source>
        <dbReference type="Proteomes" id="UP000177235"/>
    </source>
</evidence>
<evidence type="ECO:0000313" key="2">
    <source>
        <dbReference type="EMBL" id="OGE98626.1"/>
    </source>
</evidence>
<feature type="signal peptide" evidence="1">
    <location>
        <begin position="1"/>
        <end position="29"/>
    </location>
</feature>
<reference evidence="2 3" key="1">
    <citation type="journal article" date="2016" name="Nat. Commun.">
        <title>Thousands of microbial genomes shed light on interconnected biogeochemical processes in an aquifer system.</title>
        <authorList>
            <person name="Anantharaman K."/>
            <person name="Brown C.T."/>
            <person name="Hug L.A."/>
            <person name="Sharon I."/>
            <person name="Castelle C.J."/>
            <person name="Probst A.J."/>
            <person name="Thomas B.C."/>
            <person name="Singh A."/>
            <person name="Wilkins M.J."/>
            <person name="Karaoz U."/>
            <person name="Brodie E.L."/>
            <person name="Williams K.H."/>
            <person name="Hubbard S.S."/>
            <person name="Banfield J.F."/>
        </authorList>
    </citation>
    <scope>NUCLEOTIDE SEQUENCE [LARGE SCALE GENOMIC DNA]</scope>
</reference>
<evidence type="ECO:0000256" key="1">
    <source>
        <dbReference type="SAM" id="SignalP"/>
    </source>
</evidence>
<feature type="chain" id="PRO_5009520449" evidence="1">
    <location>
        <begin position="30"/>
        <end position="184"/>
    </location>
</feature>
<comment type="caution">
    <text evidence="2">The sequence shown here is derived from an EMBL/GenBank/DDBJ whole genome shotgun (WGS) entry which is preliminary data.</text>
</comment>
<keyword evidence="1" id="KW-0732">Signal</keyword>
<organism evidence="2 3">
    <name type="scientific">Candidatus Doudnabacteria bacterium RIFCSPLOWO2_02_FULL_48_13</name>
    <dbReference type="NCBI Taxonomy" id="1817845"/>
    <lineage>
        <taxon>Bacteria</taxon>
        <taxon>Candidatus Doudnaibacteriota</taxon>
    </lineage>
</organism>